<evidence type="ECO:0000259" key="3">
    <source>
        <dbReference type="Pfam" id="PF02018"/>
    </source>
</evidence>
<name>A0A916YNX4_9BACL</name>
<dbReference type="SUPFAM" id="SSF63829">
    <property type="entry name" value="Calcium-dependent phosphotriesterase"/>
    <property type="match status" value="2"/>
</dbReference>
<evidence type="ECO:0000256" key="1">
    <source>
        <dbReference type="ARBA" id="ARBA00022801"/>
    </source>
</evidence>
<dbReference type="GO" id="GO:0016798">
    <property type="term" value="F:hydrolase activity, acting on glycosyl bonds"/>
    <property type="evidence" value="ECO:0007669"/>
    <property type="project" value="InterPro"/>
</dbReference>
<accession>A0A916YNX4</accession>
<feature type="chain" id="PRO_5037250302" description="CBM-cenC domain-containing protein" evidence="2">
    <location>
        <begin position="24"/>
        <end position="814"/>
    </location>
</feature>
<protein>
    <recommendedName>
        <fullName evidence="3">CBM-cenC domain-containing protein</fullName>
    </recommendedName>
</protein>
<comment type="caution">
    <text evidence="4">The sequence shown here is derived from an EMBL/GenBank/DDBJ whole genome shotgun (WGS) entry which is preliminary data.</text>
</comment>
<dbReference type="Gene3D" id="2.60.120.260">
    <property type="entry name" value="Galactose-binding domain-like"/>
    <property type="match status" value="1"/>
</dbReference>
<keyword evidence="1" id="KW-0378">Hydrolase</keyword>
<dbReference type="SUPFAM" id="SSF49785">
    <property type="entry name" value="Galactose-binding domain-like"/>
    <property type="match status" value="1"/>
</dbReference>
<feature type="domain" description="CBM-cenC" evidence="3">
    <location>
        <begin position="27"/>
        <end position="143"/>
    </location>
</feature>
<dbReference type="RefSeq" id="WP_188989185.1">
    <property type="nucleotide sequence ID" value="NZ_BMHP01000001.1"/>
</dbReference>
<evidence type="ECO:0000256" key="2">
    <source>
        <dbReference type="SAM" id="SignalP"/>
    </source>
</evidence>
<dbReference type="InterPro" id="IPR008979">
    <property type="entry name" value="Galactose-bd-like_sf"/>
</dbReference>
<reference evidence="4" key="1">
    <citation type="journal article" date="2014" name="Int. J. Syst. Evol. Microbiol.">
        <title>Complete genome sequence of Corynebacterium casei LMG S-19264T (=DSM 44701T), isolated from a smear-ripened cheese.</title>
        <authorList>
            <consortium name="US DOE Joint Genome Institute (JGI-PGF)"/>
            <person name="Walter F."/>
            <person name="Albersmeier A."/>
            <person name="Kalinowski J."/>
            <person name="Ruckert C."/>
        </authorList>
    </citation>
    <scope>NUCLEOTIDE SEQUENCE</scope>
    <source>
        <strain evidence="4">CGMCC 1.15178</strain>
    </source>
</reference>
<evidence type="ECO:0000313" key="4">
    <source>
        <dbReference type="EMBL" id="GGD52280.1"/>
    </source>
</evidence>
<dbReference type="InterPro" id="IPR003305">
    <property type="entry name" value="CenC_carb-bd"/>
</dbReference>
<evidence type="ECO:0000313" key="5">
    <source>
        <dbReference type="Proteomes" id="UP000612456"/>
    </source>
</evidence>
<dbReference type="Gene3D" id="2.130.10.10">
    <property type="entry name" value="YVTN repeat-like/Quinoprotein amine dehydrogenase"/>
    <property type="match status" value="2"/>
</dbReference>
<keyword evidence="2" id="KW-0732">Signal</keyword>
<sequence length="814" mass="85862">MKKKILAVILLLLSFIPIIQANAADMLIPNYSFESNLTSWTQNFGTGGITASTAQQHSGAKSIKITDTLNTGQFGIQSAFMSATAGTTYETYAWAYITSGAADLYLRYYDSSHTLITSTYVSKSSPTNQWTYLKARMTAPAGTAYLAVLLYSNNANVGTAYWDDVTVTAEFTTLGPQVTSASIHAATFGKDSANNDMIYAVVDGALDGTTQARLVAINANTLAVANSFTLPGSSGGWAATTATDGKVYVGAYTNGHLYQYTPGAASVIDLGQALAGETFIYGLTPGLSGKVYAGTFPNARLFKYTPGTGFAGIGPTPFSPGSVYSRAVAYDAANDITYVGTGTNARLMRFDNKTGTNVNILPAAYSSESLIYGLNVSGTKVFAHMSPSTSVVVMNVTSGGVATLDAVIPSMTSTYVSPADNGLVYYTKDTTLYSYNMASKVSTSLSSGFGVNPYAFGILTLTDQVNYPGKSVVGIGNCNGILCVSKYDIQTGYTAYAPLSVSESVSGIESILGGADGKIYSSGYLTGGTGIYTPLRSDLNTPTLRGVEQAEGMTTLNGKNYFGGYPGAIIYEHDPNSAWVSGTNPRQMFSLEANQQDRPFGMASGGGLLFIGTAPEYGILGGALTIYNPATSQYTVHQNIVNKQSIIALTYLNGYVYGGSSVSGGLGIAPSQTEAKLLKYKVSDGTSTVISLPVSGLKAITAVTVGPDGNIWMMAEGYLFLYNPTTNAFVYYYNWFPTVSYNPTATATMVRDATLISAKDGNVYGTISGLKLFRIVPSTMSMTVLDSGGAIGLSPDWFGNLYYFTGSTLKRYAF</sequence>
<organism evidence="4 5">
    <name type="scientific">Paenibacillus nasutitermitis</name>
    <dbReference type="NCBI Taxonomy" id="1652958"/>
    <lineage>
        <taxon>Bacteria</taxon>
        <taxon>Bacillati</taxon>
        <taxon>Bacillota</taxon>
        <taxon>Bacilli</taxon>
        <taxon>Bacillales</taxon>
        <taxon>Paenibacillaceae</taxon>
        <taxon>Paenibacillus</taxon>
    </lineage>
</organism>
<reference evidence="4" key="2">
    <citation type="submission" date="2020-09" db="EMBL/GenBank/DDBJ databases">
        <authorList>
            <person name="Sun Q."/>
            <person name="Zhou Y."/>
        </authorList>
    </citation>
    <scope>NUCLEOTIDE SEQUENCE</scope>
    <source>
        <strain evidence="4">CGMCC 1.15178</strain>
    </source>
</reference>
<dbReference type="EMBL" id="BMHP01000001">
    <property type="protein sequence ID" value="GGD52280.1"/>
    <property type="molecule type" value="Genomic_DNA"/>
</dbReference>
<keyword evidence="5" id="KW-1185">Reference proteome</keyword>
<dbReference type="AlphaFoldDB" id="A0A916YNX4"/>
<dbReference type="InterPro" id="IPR015943">
    <property type="entry name" value="WD40/YVTN_repeat-like_dom_sf"/>
</dbReference>
<gene>
    <name evidence="4" type="ORF">GCM10010911_07230</name>
</gene>
<proteinExistence type="predicted"/>
<dbReference type="Pfam" id="PF02018">
    <property type="entry name" value="CBM_4_9"/>
    <property type="match status" value="1"/>
</dbReference>
<feature type="signal peptide" evidence="2">
    <location>
        <begin position="1"/>
        <end position="23"/>
    </location>
</feature>
<dbReference type="Proteomes" id="UP000612456">
    <property type="component" value="Unassembled WGS sequence"/>
</dbReference>